<evidence type="ECO:0000256" key="1">
    <source>
        <dbReference type="SAM" id="Phobius"/>
    </source>
</evidence>
<dbReference type="InterPro" id="IPR049177">
    <property type="entry name" value="MgtC_SapB_SrpB_YhiD_N"/>
</dbReference>
<feature type="transmembrane region" description="Helical" evidence="1">
    <location>
        <begin position="395"/>
        <end position="416"/>
    </location>
</feature>
<feature type="transmembrane region" description="Helical" evidence="1">
    <location>
        <begin position="261"/>
        <end position="286"/>
    </location>
</feature>
<evidence type="ECO:0000313" key="5">
    <source>
        <dbReference type="Proteomes" id="UP000228593"/>
    </source>
</evidence>
<keyword evidence="1" id="KW-0812">Transmembrane</keyword>
<feature type="transmembrane region" description="Helical" evidence="1">
    <location>
        <begin position="142"/>
        <end position="160"/>
    </location>
</feature>
<keyword evidence="5" id="KW-1185">Reference proteome</keyword>
<dbReference type="Proteomes" id="UP000228593">
    <property type="component" value="Unassembled WGS sequence"/>
</dbReference>
<dbReference type="Pfam" id="PF02308">
    <property type="entry name" value="MgtC"/>
    <property type="match status" value="1"/>
</dbReference>
<dbReference type="AlphaFoldDB" id="A0A2G8T2S9"/>
<comment type="caution">
    <text evidence="4">The sequence shown here is derived from an EMBL/GenBank/DDBJ whole genome shotgun (WGS) entry which is preliminary data.</text>
</comment>
<evidence type="ECO:0000259" key="3">
    <source>
        <dbReference type="Pfam" id="PF13194"/>
    </source>
</evidence>
<feature type="transmembrane region" description="Helical" evidence="1">
    <location>
        <begin position="45"/>
        <end position="73"/>
    </location>
</feature>
<feature type="transmembrane region" description="Helical" evidence="1">
    <location>
        <begin position="172"/>
        <end position="193"/>
    </location>
</feature>
<feature type="transmembrane region" description="Helical" evidence="1">
    <location>
        <begin position="336"/>
        <end position="356"/>
    </location>
</feature>
<feature type="domain" description="DUF4010" evidence="3">
    <location>
        <begin position="180"/>
        <end position="389"/>
    </location>
</feature>
<feature type="domain" description="MgtC/SapB/SrpB/YhiD N-terminal" evidence="2">
    <location>
        <begin position="13"/>
        <end position="124"/>
    </location>
</feature>
<proteinExistence type="predicted"/>
<evidence type="ECO:0000259" key="2">
    <source>
        <dbReference type="Pfam" id="PF02308"/>
    </source>
</evidence>
<dbReference type="InterPro" id="IPR025105">
    <property type="entry name" value="DUF4010"/>
</dbReference>
<sequence length="418" mass="43208">MFTLADRTTFLGLCVALGIGLLVGAERERRKDTSPTRNAAGIRTFSVAAMLGAISVLLGGGMVTAVTALIVGAGALVAYQRTHDQNPGLTTEFALLLTCLLGGFAIRNPVLAAAVGVVLALLLAERYRIHHFVRNVLTEQELSDIIFFSAMALIVLPLAPDRYMGPFDALNPHALVLLVVLVMAISALGYVAMRSLGARYGLPLAGFASGFVSSTATIYSMGERASRQESVMSGAVAGALFSSVATMIQMAVVIGMVQSSLLIALMLPLIFGGVAAGGYGLIFFMTKMPPSGGEDRELDVGRAFDLKMAALFAALIGLIVLGTAGLNAWLGARGMLLGAALTGLIDAHATAASAASLTAANKISIDQAIGPILVGLTTNTMMKAVVAFKSGGTRYAAHIVPGLALMIIAVWLGAWVGN</sequence>
<feature type="transmembrane region" description="Helical" evidence="1">
    <location>
        <begin position="306"/>
        <end position="329"/>
    </location>
</feature>
<feature type="transmembrane region" description="Helical" evidence="1">
    <location>
        <begin position="6"/>
        <end position="25"/>
    </location>
</feature>
<keyword evidence="1" id="KW-1133">Transmembrane helix</keyword>
<organism evidence="4 5">
    <name type="scientific">Massilia psychrophila</name>
    <dbReference type="NCBI Taxonomy" id="1603353"/>
    <lineage>
        <taxon>Bacteria</taxon>
        <taxon>Pseudomonadati</taxon>
        <taxon>Pseudomonadota</taxon>
        <taxon>Betaproteobacteria</taxon>
        <taxon>Burkholderiales</taxon>
        <taxon>Oxalobacteraceae</taxon>
        <taxon>Telluria group</taxon>
        <taxon>Massilia</taxon>
    </lineage>
</organism>
<evidence type="ECO:0000313" key="4">
    <source>
        <dbReference type="EMBL" id="PIL40356.1"/>
    </source>
</evidence>
<gene>
    <name evidence="4" type="ORF">CR103_08000</name>
</gene>
<dbReference type="EMBL" id="PDOB01000009">
    <property type="protein sequence ID" value="PIL40356.1"/>
    <property type="molecule type" value="Genomic_DNA"/>
</dbReference>
<feature type="transmembrane region" description="Helical" evidence="1">
    <location>
        <begin position="93"/>
        <end position="122"/>
    </location>
</feature>
<feature type="transmembrane region" description="Helical" evidence="1">
    <location>
        <begin position="368"/>
        <end position="388"/>
    </location>
</feature>
<accession>A0A2G8T2S9</accession>
<reference evidence="4 5" key="1">
    <citation type="submission" date="2017-10" db="EMBL/GenBank/DDBJ databases">
        <title>Massilia psychrophilum sp. nov., a novel purple-pigmented bacterium isolated from Tianshan glacier, Xinjiang Municipality, China.</title>
        <authorList>
            <person name="Wang H."/>
        </authorList>
    </citation>
    <scope>NUCLEOTIDE SEQUENCE [LARGE SCALE GENOMIC DNA]</scope>
    <source>
        <strain evidence="4 5">JCM 30813</strain>
    </source>
</reference>
<name>A0A2G8T2S9_9BURK</name>
<keyword evidence="1" id="KW-0472">Membrane</keyword>
<dbReference type="PANTHER" id="PTHR39084">
    <property type="entry name" value="MEMBRANE PROTEIN-RELATED"/>
    <property type="match status" value="1"/>
</dbReference>
<feature type="transmembrane region" description="Helical" evidence="1">
    <location>
        <begin position="231"/>
        <end position="254"/>
    </location>
</feature>
<feature type="transmembrane region" description="Helical" evidence="1">
    <location>
        <begin position="200"/>
        <end position="219"/>
    </location>
</feature>
<dbReference type="PANTHER" id="PTHR39084:SF1">
    <property type="entry name" value="DUF4010 DOMAIN-CONTAINING PROTEIN"/>
    <property type="match status" value="1"/>
</dbReference>
<protein>
    <submittedName>
        <fullName evidence="4">Uncharacterized protein</fullName>
    </submittedName>
</protein>
<dbReference type="Pfam" id="PF13194">
    <property type="entry name" value="DUF4010"/>
    <property type="match status" value="1"/>
</dbReference>
<dbReference type="OrthoDB" id="9813718at2"/>